<feature type="transmembrane region" description="Helical" evidence="7">
    <location>
        <begin position="273"/>
        <end position="292"/>
    </location>
</feature>
<dbReference type="PANTHER" id="PTHR23501">
    <property type="entry name" value="MAJOR FACILITATOR SUPERFAMILY"/>
    <property type="match status" value="1"/>
</dbReference>
<dbReference type="PROSITE" id="PS50850">
    <property type="entry name" value="MFS"/>
    <property type="match status" value="1"/>
</dbReference>
<keyword evidence="4 7" id="KW-1133">Transmembrane helix</keyword>
<feature type="region of interest" description="Disordered" evidence="6">
    <location>
        <begin position="1"/>
        <end position="66"/>
    </location>
</feature>
<dbReference type="CDD" id="cd17502">
    <property type="entry name" value="MFS_Azr1_MDR_like"/>
    <property type="match status" value="1"/>
</dbReference>
<feature type="transmembrane region" description="Helical" evidence="7">
    <location>
        <begin position="304"/>
        <end position="323"/>
    </location>
</feature>
<accession>A0A6A6QLX8</accession>
<dbReference type="Pfam" id="PF07690">
    <property type="entry name" value="MFS_1"/>
    <property type="match status" value="1"/>
</dbReference>
<feature type="transmembrane region" description="Helical" evidence="7">
    <location>
        <begin position="76"/>
        <end position="102"/>
    </location>
</feature>
<feature type="transmembrane region" description="Helical" evidence="7">
    <location>
        <begin position="383"/>
        <end position="401"/>
    </location>
</feature>
<dbReference type="AlphaFoldDB" id="A0A6A6QLX8"/>
<gene>
    <name evidence="9" type="ORF">BU16DRAFT_81567</name>
</gene>
<proteinExistence type="inferred from homology"/>
<feature type="transmembrane region" description="Helical" evidence="7">
    <location>
        <begin position="545"/>
        <end position="565"/>
    </location>
</feature>
<evidence type="ECO:0000256" key="7">
    <source>
        <dbReference type="SAM" id="Phobius"/>
    </source>
</evidence>
<evidence type="ECO:0000259" key="8">
    <source>
        <dbReference type="PROSITE" id="PS50850"/>
    </source>
</evidence>
<evidence type="ECO:0000256" key="1">
    <source>
        <dbReference type="ARBA" id="ARBA00004141"/>
    </source>
</evidence>
<evidence type="ECO:0000256" key="2">
    <source>
        <dbReference type="ARBA" id="ARBA00007520"/>
    </source>
</evidence>
<dbReference type="Gene3D" id="1.20.1250.20">
    <property type="entry name" value="MFS general substrate transporter like domains"/>
    <property type="match status" value="1"/>
</dbReference>
<feature type="domain" description="Major facilitator superfamily (MFS) profile" evidence="8">
    <location>
        <begin position="79"/>
        <end position="577"/>
    </location>
</feature>
<feature type="transmembrane region" description="Helical" evidence="7">
    <location>
        <begin position="406"/>
        <end position="426"/>
    </location>
</feature>
<evidence type="ECO:0000256" key="3">
    <source>
        <dbReference type="ARBA" id="ARBA00022692"/>
    </source>
</evidence>
<feature type="transmembrane region" description="Helical" evidence="7">
    <location>
        <begin position="143"/>
        <end position="163"/>
    </location>
</feature>
<comment type="similarity">
    <text evidence="2">Belongs to the major facilitator superfamily. TCR/Tet family.</text>
</comment>
<evidence type="ECO:0000313" key="9">
    <source>
        <dbReference type="EMBL" id="KAF2493508.1"/>
    </source>
</evidence>
<name>A0A6A6QLX8_9PEZI</name>
<feature type="compositionally biased region" description="Basic and acidic residues" evidence="6">
    <location>
        <begin position="32"/>
        <end position="43"/>
    </location>
</feature>
<dbReference type="GO" id="GO:0005886">
    <property type="term" value="C:plasma membrane"/>
    <property type="evidence" value="ECO:0007669"/>
    <property type="project" value="TreeGrafter"/>
</dbReference>
<dbReference type="GO" id="GO:0022857">
    <property type="term" value="F:transmembrane transporter activity"/>
    <property type="evidence" value="ECO:0007669"/>
    <property type="project" value="InterPro"/>
</dbReference>
<dbReference type="EMBL" id="MU004192">
    <property type="protein sequence ID" value="KAF2493508.1"/>
    <property type="molecule type" value="Genomic_DNA"/>
</dbReference>
<evidence type="ECO:0000313" key="10">
    <source>
        <dbReference type="Proteomes" id="UP000799750"/>
    </source>
</evidence>
<protein>
    <submittedName>
        <fullName evidence="9">MFS general substrate transporter</fullName>
    </submittedName>
</protein>
<dbReference type="OrthoDB" id="10021397at2759"/>
<dbReference type="SUPFAM" id="SSF103473">
    <property type="entry name" value="MFS general substrate transporter"/>
    <property type="match status" value="1"/>
</dbReference>
<feature type="transmembrane region" description="Helical" evidence="7">
    <location>
        <begin position="234"/>
        <end position="253"/>
    </location>
</feature>
<dbReference type="InterPro" id="IPR011701">
    <property type="entry name" value="MFS"/>
</dbReference>
<keyword evidence="10" id="KW-1185">Reference proteome</keyword>
<dbReference type="InterPro" id="IPR036259">
    <property type="entry name" value="MFS_trans_sf"/>
</dbReference>
<dbReference type="InterPro" id="IPR020846">
    <property type="entry name" value="MFS_dom"/>
</dbReference>
<keyword evidence="5 7" id="KW-0472">Membrane</keyword>
<feature type="transmembrane region" description="Helical" evidence="7">
    <location>
        <begin position="438"/>
        <end position="459"/>
    </location>
</feature>
<comment type="subcellular location">
    <subcellularLocation>
        <location evidence="1">Membrane</location>
        <topology evidence="1">Multi-pass membrane protein</topology>
    </subcellularLocation>
</comment>
<feature type="transmembrane region" description="Helical" evidence="7">
    <location>
        <begin position="205"/>
        <end position="228"/>
    </location>
</feature>
<reference evidence="9" key="1">
    <citation type="journal article" date="2020" name="Stud. Mycol.">
        <title>101 Dothideomycetes genomes: a test case for predicting lifestyles and emergence of pathogens.</title>
        <authorList>
            <person name="Haridas S."/>
            <person name="Albert R."/>
            <person name="Binder M."/>
            <person name="Bloem J."/>
            <person name="Labutti K."/>
            <person name="Salamov A."/>
            <person name="Andreopoulos B."/>
            <person name="Baker S."/>
            <person name="Barry K."/>
            <person name="Bills G."/>
            <person name="Bluhm B."/>
            <person name="Cannon C."/>
            <person name="Castanera R."/>
            <person name="Culley D."/>
            <person name="Daum C."/>
            <person name="Ezra D."/>
            <person name="Gonzalez J."/>
            <person name="Henrissat B."/>
            <person name="Kuo A."/>
            <person name="Liang C."/>
            <person name="Lipzen A."/>
            <person name="Lutzoni F."/>
            <person name="Magnuson J."/>
            <person name="Mondo S."/>
            <person name="Nolan M."/>
            <person name="Ohm R."/>
            <person name="Pangilinan J."/>
            <person name="Park H.-J."/>
            <person name="Ramirez L."/>
            <person name="Alfaro M."/>
            <person name="Sun H."/>
            <person name="Tritt A."/>
            <person name="Yoshinaga Y."/>
            <person name="Zwiers L.-H."/>
            <person name="Turgeon B."/>
            <person name="Goodwin S."/>
            <person name="Spatafora J."/>
            <person name="Crous P."/>
            <person name="Grigoriev I."/>
        </authorList>
    </citation>
    <scope>NUCLEOTIDE SEQUENCE</scope>
    <source>
        <strain evidence="9">CBS 269.34</strain>
    </source>
</reference>
<evidence type="ECO:0000256" key="6">
    <source>
        <dbReference type="SAM" id="MobiDB-lite"/>
    </source>
</evidence>
<sequence>MDTSQGPDYESEKRKSVSTLSSSPRGKNAVLPHDHDDKVERNTEPSTHSPSVNDEKTETPHEDTEPQKEYILGTKLLLLMSSVTFICFLTLLDIVIIGTAIPSITDAFHSVPDVGWYGGAYTLANAALQPMTGKLYTYFRLKWLFLICFAVFEVGSLICGLATSSKMLIIGRAVAGMGSSGLQNGALTLISAAVPKSRLPALQGICMGGAQLGLVIGPVLGGAFTQYVSWRWCFYINLPIGGVAAASLLFVDVPDQIPKEKFSIVIRNVWGKLDLAGFVLFASASIMVLMALQFGGVSHPWDSSVVIGLFCGGGATYIVFFFWEKRMGDVAMIPPSMISRRIIYCACMFMAFLMAGTFLSSYYLPIFFQTVKGRSPTMSGVDLLPNIMVNIAFGVSTGVAISKLGYYLPFGVASSVFLAIAAGLFSTFSVHTPEARQVGFQVLLGAGQGMGTQIAILAAQNGVPERQVALAISCVMFSQTFMGSIMLTSANTILNNSLKTKIPQYAPGVDVQFVVNAGARGFRKVLKGAALEGVLHAYADSIDRVFYLSAGGACACFCVVWGVGWNDIRRKQVTSPA</sequence>
<evidence type="ECO:0000256" key="5">
    <source>
        <dbReference type="ARBA" id="ARBA00023136"/>
    </source>
</evidence>
<evidence type="ECO:0000256" key="4">
    <source>
        <dbReference type="ARBA" id="ARBA00022989"/>
    </source>
</evidence>
<dbReference type="PANTHER" id="PTHR23501:SF193">
    <property type="entry name" value="MULTIDRUG TRANSPORTER, PUTATIVE (AFU_ORTHOLOGUE AFUA_8G00940)-RELATED"/>
    <property type="match status" value="1"/>
</dbReference>
<feature type="compositionally biased region" description="Basic and acidic residues" evidence="6">
    <location>
        <begin position="53"/>
        <end position="66"/>
    </location>
</feature>
<dbReference type="Gene3D" id="1.20.1720.10">
    <property type="entry name" value="Multidrug resistance protein D"/>
    <property type="match status" value="1"/>
</dbReference>
<feature type="transmembrane region" description="Helical" evidence="7">
    <location>
        <begin position="468"/>
        <end position="487"/>
    </location>
</feature>
<feature type="transmembrane region" description="Helical" evidence="7">
    <location>
        <begin position="343"/>
        <end position="363"/>
    </location>
</feature>
<organism evidence="9 10">
    <name type="scientific">Lophium mytilinum</name>
    <dbReference type="NCBI Taxonomy" id="390894"/>
    <lineage>
        <taxon>Eukaryota</taxon>
        <taxon>Fungi</taxon>
        <taxon>Dikarya</taxon>
        <taxon>Ascomycota</taxon>
        <taxon>Pezizomycotina</taxon>
        <taxon>Dothideomycetes</taxon>
        <taxon>Pleosporomycetidae</taxon>
        <taxon>Mytilinidiales</taxon>
        <taxon>Mytilinidiaceae</taxon>
        <taxon>Lophium</taxon>
    </lineage>
</organism>
<dbReference type="Proteomes" id="UP000799750">
    <property type="component" value="Unassembled WGS sequence"/>
</dbReference>
<keyword evidence="3 7" id="KW-0812">Transmembrane</keyword>